<reference evidence="2 3" key="1">
    <citation type="submission" date="2024-04" db="EMBL/GenBank/DDBJ databases">
        <authorList>
            <person name="Fracassetti M."/>
        </authorList>
    </citation>
    <scope>NUCLEOTIDE SEQUENCE [LARGE SCALE GENOMIC DNA]</scope>
</reference>
<evidence type="ECO:0000313" key="2">
    <source>
        <dbReference type="EMBL" id="CAL1354877.1"/>
    </source>
</evidence>
<organism evidence="2 3">
    <name type="scientific">Linum trigynum</name>
    <dbReference type="NCBI Taxonomy" id="586398"/>
    <lineage>
        <taxon>Eukaryota</taxon>
        <taxon>Viridiplantae</taxon>
        <taxon>Streptophyta</taxon>
        <taxon>Embryophyta</taxon>
        <taxon>Tracheophyta</taxon>
        <taxon>Spermatophyta</taxon>
        <taxon>Magnoliopsida</taxon>
        <taxon>eudicotyledons</taxon>
        <taxon>Gunneridae</taxon>
        <taxon>Pentapetalae</taxon>
        <taxon>rosids</taxon>
        <taxon>fabids</taxon>
        <taxon>Malpighiales</taxon>
        <taxon>Linaceae</taxon>
        <taxon>Linum</taxon>
    </lineage>
</organism>
<feature type="compositionally biased region" description="Basic and acidic residues" evidence="1">
    <location>
        <begin position="9"/>
        <end position="21"/>
    </location>
</feature>
<proteinExistence type="predicted"/>
<feature type="region of interest" description="Disordered" evidence="1">
    <location>
        <begin position="1"/>
        <end position="21"/>
    </location>
</feature>
<feature type="region of interest" description="Disordered" evidence="1">
    <location>
        <begin position="54"/>
        <end position="138"/>
    </location>
</feature>
<dbReference type="AlphaFoldDB" id="A0AAV2CEN7"/>
<accession>A0AAV2CEN7</accession>
<dbReference type="Proteomes" id="UP001497516">
    <property type="component" value="Chromosome 1"/>
</dbReference>
<protein>
    <submittedName>
        <fullName evidence="2">Uncharacterized protein</fullName>
    </submittedName>
</protein>
<evidence type="ECO:0000313" key="3">
    <source>
        <dbReference type="Proteomes" id="UP001497516"/>
    </source>
</evidence>
<gene>
    <name evidence="2" type="ORF">LTRI10_LOCUS2662</name>
</gene>
<keyword evidence="3" id="KW-1185">Reference proteome</keyword>
<evidence type="ECO:0000256" key="1">
    <source>
        <dbReference type="SAM" id="MobiDB-lite"/>
    </source>
</evidence>
<name>A0AAV2CEN7_9ROSI</name>
<sequence>MSKPIAVEGEDRSASHQAEETVRLGDASLAKEDLIQIIENHDQVLEILKKEIVALKEGGDTQPTPGSKRRERDEEGEGVPSFVRRREELGHLTRHPASDFDEQMDGHKGAWEGVGAFCSPWPGTSSPRKLSRQRDDYR</sequence>
<dbReference type="EMBL" id="OZ034813">
    <property type="protein sequence ID" value="CAL1354877.1"/>
    <property type="molecule type" value="Genomic_DNA"/>
</dbReference>